<dbReference type="InterPro" id="IPR051126">
    <property type="entry name" value="Thiosulfate_sulfurtransferase"/>
</dbReference>
<dbReference type="PROSITE" id="PS00380">
    <property type="entry name" value="RHODANESE_1"/>
    <property type="match status" value="1"/>
</dbReference>
<dbReference type="CDD" id="cd01449">
    <property type="entry name" value="TST_Repeat_2"/>
    <property type="match status" value="1"/>
</dbReference>
<dbReference type="AlphaFoldDB" id="A0A6J6NGW7"/>
<dbReference type="PROSITE" id="PS50206">
    <property type="entry name" value="RHODANESE_3"/>
    <property type="match status" value="2"/>
</dbReference>
<dbReference type="InterPro" id="IPR001307">
    <property type="entry name" value="Thiosulphate_STrfase_CS"/>
</dbReference>
<proteinExistence type="predicted"/>
<name>A0A6J6NGW7_9ZZZZ</name>
<dbReference type="EMBL" id="CAEZXL010000069">
    <property type="protein sequence ID" value="CAB4685579.1"/>
    <property type="molecule type" value="Genomic_DNA"/>
</dbReference>
<evidence type="ECO:0000256" key="1">
    <source>
        <dbReference type="ARBA" id="ARBA00022737"/>
    </source>
</evidence>
<dbReference type="PROSITE" id="PS00683">
    <property type="entry name" value="RHODANESE_2"/>
    <property type="match status" value="1"/>
</dbReference>
<feature type="domain" description="Rhodanese" evidence="2">
    <location>
        <begin position="167"/>
        <end position="288"/>
    </location>
</feature>
<dbReference type="Gene3D" id="3.40.250.10">
    <property type="entry name" value="Rhodanese-like domain"/>
    <property type="match status" value="2"/>
</dbReference>
<dbReference type="InterPro" id="IPR036873">
    <property type="entry name" value="Rhodanese-like_dom_sf"/>
</dbReference>
<dbReference type="GO" id="GO:0004792">
    <property type="term" value="F:thiosulfate-cyanide sulfurtransferase activity"/>
    <property type="evidence" value="ECO:0007669"/>
    <property type="project" value="InterPro"/>
</dbReference>
<protein>
    <submittedName>
        <fullName evidence="3">Unannotated protein</fullName>
    </submittedName>
</protein>
<accession>A0A6J6NGW7</accession>
<evidence type="ECO:0000259" key="2">
    <source>
        <dbReference type="PROSITE" id="PS50206"/>
    </source>
</evidence>
<dbReference type="Pfam" id="PF00581">
    <property type="entry name" value="Rhodanese"/>
    <property type="match status" value="2"/>
</dbReference>
<dbReference type="SMART" id="SM00450">
    <property type="entry name" value="RHOD"/>
    <property type="match status" value="2"/>
</dbReference>
<sequence>MPFTPEQNERFTSFAHPEVLVSTEWVEQNLEASGLVLVECDEDILLFETGHIPGAVKLDWHTELNHPVTRDYLDGEDMARLLSEKGISRDDFIVIYGDKSNWWATYAFWVLKLFGHEKIAIMDGGRAKWISEGRQLSTEKSNRAKTNYPVVERDDSSIRAFKEDVLAHFGKPLIDVRSPQEYSGERTHMPDYPDEGALRGGHIPTAASVPWSKAVNEDQTFRTYEELNQIYRVDAGISDASDVIAYCRIGERSSHTWFVLKYLLGVPSVRNYDGSWTEWGSAVRVPIAKGSEPGLVPAGF</sequence>
<dbReference type="PANTHER" id="PTHR43855:SF1">
    <property type="entry name" value="THIOSULFATE SULFURTRANSFERASE"/>
    <property type="match status" value="1"/>
</dbReference>
<dbReference type="CDD" id="cd01448">
    <property type="entry name" value="TST_Repeat_1"/>
    <property type="match status" value="1"/>
</dbReference>
<evidence type="ECO:0000313" key="3">
    <source>
        <dbReference type="EMBL" id="CAB4685579.1"/>
    </source>
</evidence>
<keyword evidence="1" id="KW-0677">Repeat</keyword>
<feature type="domain" description="Rhodanese" evidence="2">
    <location>
        <begin position="31"/>
        <end position="138"/>
    </location>
</feature>
<organism evidence="3">
    <name type="scientific">freshwater metagenome</name>
    <dbReference type="NCBI Taxonomy" id="449393"/>
    <lineage>
        <taxon>unclassified sequences</taxon>
        <taxon>metagenomes</taxon>
        <taxon>ecological metagenomes</taxon>
    </lineage>
</organism>
<dbReference type="SUPFAM" id="SSF52821">
    <property type="entry name" value="Rhodanese/Cell cycle control phosphatase"/>
    <property type="match status" value="2"/>
</dbReference>
<gene>
    <name evidence="3" type="ORF">UFOPK2373_00514</name>
</gene>
<reference evidence="3" key="1">
    <citation type="submission" date="2020-05" db="EMBL/GenBank/DDBJ databases">
        <authorList>
            <person name="Chiriac C."/>
            <person name="Salcher M."/>
            <person name="Ghai R."/>
            <person name="Kavagutti S V."/>
        </authorList>
    </citation>
    <scope>NUCLEOTIDE SEQUENCE</scope>
</reference>
<dbReference type="InterPro" id="IPR001763">
    <property type="entry name" value="Rhodanese-like_dom"/>
</dbReference>
<dbReference type="PANTHER" id="PTHR43855">
    <property type="entry name" value="THIOSULFATE SULFURTRANSFERASE"/>
    <property type="match status" value="1"/>
</dbReference>